<accession>A0A6A5VDP1</accession>
<dbReference type="EMBL" id="ML976673">
    <property type="protein sequence ID" value="KAF1974840.1"/>
    <property type="molecule type" value="Genomic_DNA"/>
</dbReference>
<dbReference type="AlphaFoldDB" id="A0A6A5VDP1"/>
<evidence type="ECO:0000256" key="1">
    <source>
        <dbReference type="SAM" id="MobiDB-lite"/>
    </source>
</evidence>
<name>A0A6A5VDP1_9PLEO</name>
<feature type="region of interest" description="Disordered" evidence="1">
    <location>
        <begin position="371"/>
        <end position="400"/>
    </location>
</feature>
<evidence type="ECO:0000313" key="3">
    <source>
        <dbReference type="Proteomes" id="UP000800036"/>
    </source>
</evidence>
<feature type="region of interest" description="Disordered" evidence="1">
    <location>
        <begin position="420"/>
        <end position="495"/>
    </location>
</feature>
<dbReference type="OrthoDB" id="25896at2759"/>
<keyword evidence="3" id="KW-1185">Reference proteome</keyword>
<evidence type="ECO:0000313" key="2">
    <source>
        <dbReference type="EMBL" id="KAF1974840.1"/>
    </source>
</evidence>
<sequence length="718" mass="79626">MDIADEYEVFAAVAAVISAFHGGAELLACVKKRRSQGSSDFGHDEGRQLQISLETAELQLGFRFSTEETRFGDIVRVGDAIARDRLLHIAVVIQTEIIMRLQLVARYENAVIDFKTLHAAATANRTDAIHALDELKQRILLQRPSLCTRSVAINSSSDAHGFSMSTAASRRSISDASLPNAVSKSIRGDLQSGLSSNLVRYFYAQRRGRAVLNTQDYLHLLGAADRSNDFRLALHYLLQGKTSQEQALIMKDIDEIIAAYQGLRIEGDRADTLAKLTGHEETSKRDTLAVLQGGFGHQRHTKMLHQDALRLLKELPPLPKSENKQYPAYNHDVLDRDDDRRLSKWVEEQRQQPIPVVSRWSSTSAGSSVYSEHTVYSSEPPSLYHDDSRSSSRASGISPVEPVIPATQYLPSKPNSAHGNMPFWSLDTMRNPRSPASLTSSRTPSPMRQPGSRANSLMPTFASQRPTTPASSTAWSRNTSPEPRGRPRDHLHPKDKIDTAPMLHFLRPVASSSQLSITPSVKSTVTTGAQEKMMNGRPCKDNNYWGFCKGAWGAREDAKKGLVLTARPEGMYSSSQVWQCRHCLFEGRSCTVPHPTKKNKTETGFDTKIHVSFAGIRYRWSFLAKSHVKKTNYSSAGRNASGEDMECNYGCVICSVEGAVTGVYGSVETLMDHIAHEHVYMGNMSAMTMMRSKIVVGRMAGNDEEWDVNIPSQDGLIF</sequence>
<organism evidence="2 3">
    <name type="scientific">Bimuria novae-zelandiae CBS 107.79</name>
    <dbReference type="NCBI Taxonomy" id="1447943"/>
    <lineage>
        <taxon>Eukaryota</taxon>
        <taxon>Fungi</taxon>
        <taxon>Dikarya</taxon>
        <taxon>Ascomycota</taxon>
        <taxon>Pezizomycotina</taxon>
        <taxon>Dothideomycetes</taxon>
        <taxon>Pleosporomycetidae</taxon>
        <taxon>Pleosporales</taxon>
        <taxon>Massarineae</taxon>
        <taxon>Didymosphaeriaceae</taxon>
        <taxon>Bimuria</taxon>
    </lineage>
</organism>
<proteinExistence type="predicted"/>
<protein>
    <submittedName>
        <fullName evidence="2">Uncharacterized protein</fullName>
    </submittedName>
</protein>
<feature type="compositionally biased region" description="Polar residues" evidence="1">
    <location>
        <begin position="434"/>
        <end position="481"/>
    </location>
</feature>
<reference evidence="2" key="1">
    <citation type="journal article" date="2020" name="Stud. Mycol.">
        <title>101 Dothideomycetes genomes: a test case for predicting lifestyles and emergence of pathogens.</title>
        <authorList>
            <person name="Haridas S."/>
            <person name="Albert R."/>
            <person name="Binder M."/>
            <person name="Bloem J."/>
            <person name="Labutti K."/>
            <person name="Salamov A."/>
            <person name="Andreopoulos B."/>
            <person name="Baker S."/>
            <person name="Barry K."/>
            <person name="Bills G."/>
            <person name="Bluhm B."/>
            <person name="Cannon C."/>
            <person name="Castanera R."/>
            <person name="Culley D."/>
            <person name="Daum C."/>
            <person name="Ezra D."/>
            <person name="Gonzalez J."/>
            <person name="Henrissat B."/>
            <person name="Kuo A."/>
            <person name="Liang C."/>
            <person name="Lipzen A."/>
            <person name="Lutzoni F."/>
            <person name="Magnuson J."/>
            <person name="Mondo S."/>
            <person name="Nolan M."/>
            <person name="Ohm R."/>
            <person name="Pangilinan J."/>
            <person name="Park H.-J."/>
            <person name="Ramirez L."/>
            <person name="Alfaro M."/>
            <person name="Sun H."/>
            <person name="Tritt A."/>
            <person name="Yoshinaga Y."/>
            <person name="Zwiers L.-H."/>
            <person name="Turgeon B."/>
            <person name="Goodwin S."/>
            <person name="Spatafora J."/>
            <person name="Crous P."/>
            <person name="Grigoriev I."/>
        </authorList>
    </citation>
    <scope>NUCLEOTIDE SEQUENCE</scope>
    <source>
        <strain evidence="2">CBS 107.79</strain>
    </source>
</reference>
<dbReference type="Proteomes" id="UP000800036">
    <property type="component" value="Unassembled WGS sequence"/>
</dbReference>
<feature type="compositionally biased region" description="Polar residues" evidence="1">
    <location>
        <begin position="371"/>
        <end position="380"/>
    </location>
</feature>
<gene>
    <name evidence="2" type="ORF">BU23DRAFT_567216</name>
</gene>
<feature type="compositionally biased region" description="Basic and acidic residues" evidence="1">
    <location>
        <begin position="483"/>
        <end position="495"/>
    </location>
</feature>